<gene>
    <name evidence="4" type="ORF">GCM10010357_52790</name>
</gene>
<protein>
    <submittedName>
        <fullName evidence="4">Universal stress protein</fullName>
    </submittedName>
</protein>
<evidence type="ECO:0000259" key="3">
    <source>
        <dbReference type="Pfam" id="PF00582"/>
    </source>
</evidence>
<evidence type="ECO:0000256" key="2">
    <source>
        <dbReference type="SAM" id="MobiDB-lite"/>
    </source>
</evidence>
<dbReference type="InterPro" id="IPR006015">
    <property type="entry name" value="Universal_stress_UspA"/>
</dbReference>
<feature type="compositionally biased region" description="Polar residues" evidence="2">
    <location>
        <begin position="1"/>
        <end position="12"/>
    </location>
</feature>
<feature type="region of interest" description="Disordered" evidence="2">
    <location>
        <begin position="1"/>
        <end position="25"/>
    </location>
</feature>
<evidence type="ECO:0000313" key="5">
    <source>
        <dbReference type="Proteomes" id="UP001500879"/>
    </source>
</evidence>
<dbReference type="InterPro" id="IPR014729">
    <property type="entry name" value="Rossmann-like_a/b/a_fold"/>
</dbReference>
<dbReference type="Gene3D" id="3.40.50.620">
    <property type="entry name" value="HUPs"/>
    <property type="match status" value="2"/>
</dbReference>
<reference evidence="4 5" key="1">
    <citation type="journal article" date="2019" name="Int. J. Syst. Evol. Microbiol.">
        <title>The Global Catalogue of Microorganisms (GCM) 10K type strain sequencing project: providing services to taxonomists for standard genome sequencing and annotation.</title>
        <authorList>
            <consortium name="The Broad Institute Genomics Platform"/>
            <consortium name="The Broad Institute Genome Sequencing Center for Infectious Disease"/>
            <person name="Wu L."/>
            <person name="Ma J."/>
        </authorList>
    </citation>
    <scope>NUCLEOTIDE SEQUENCE [LARGE SCALE GENOMIC DNA]</scope>
    <source>
        <strain evidence="4 5">JCM 4788</strain>
    </source>
</reference>
<dbReference type="SUPFAM" id="SSF52402">
    <property type="entry name" value="Adenine nucleotide alpha hydrolases-like"/>
    <property type="match status" value="2"/>
</dbReference>
<evidence type="ECO:0000256" key="1">
    <source>
        <dbReference type="ARBA" id="ARBA00008791"/>
    </source>
</evidence>
<feature type="domain" description="UspA" evidence="3">
    <location>
        <begin position="169"/>
        <end position="296"/>
    </location>
</feature>
<accession>A0ABN0YZT2</accession>
<dbReference type="PRINTS" id="PR01438">
    <property type="entry name" value="UNVRSLSTRESS"/>
</dbReference>
<comment type="caution">
    <text evidence="4">The sequence shown here is derived from an EMBL/GenBank/DDBJ whole genome shotgun (WGS) entry which is preliminary data.</text>
</comment>
<evidence type="ECO:0000313" key="4">
    <source>
        <dbReference type="EMBL" id="GAA0424713.1"/>
    </source>
</evidence>
<sequence>MFSNETAPNETALTEPALTEPAPTETARHGRVLVGFDGSEPALHALDRAVDDAVRRGEAELEILCGRPWGRNPVPGAAYTAARAALDRAVARVTARAPGLSVTPTLTAEPAAPALVRAGRAAALTVTGTRGRGGFAGLLLGSVAQRVAAHSRGPLLVVRDVPRRERGVVLVGLRSDADMEALRFGFEEAARRTADLWVVHARQHPDSPWDDVRLPTEPAEAVPERAAAALRAVYPDVEVGTAAVRPEAGTALTEASRQADVVVLAAHRRQCPFGLQLGPVTHALLRHAHCPVALVPVP</sequence>
<dbReference type="PANTHER" id="PTHR46268">
    <property type="entry name" value="STRESS RESPONSE PROTEIN NHAX"/>
    <property type="match status" value="1"/>
</dbReference>
<dbReference type="PANTHER" id="PTHR46268:SF6">
    <property type="entry name" value="UNIVERSAL STRESS PROTEIN UP12"/>
    <property type="match status" value="1"/>
</dbReference>
<comment type="similarity">
    <text evidence="1">Belongs to the universal stress protein A family.</text>
</comment>
<name>A0ABN0YZT2_9ACTN</name>
<dbReference type="InterPro" id="IPR006016">
    <property type="entry name" value="UspA"/>
</dbReference>
<keyword evidence="5" id="KW-1185">Reference proteome</keyword>
<dbReference type="RefSeq" id="WP_344029220.1">
    <property type="nucleotide sequence ID" value="NZ_BAAABX010000056.1"/>
</dbReference>
<feature type="domain" description="UspA" evidence="3">
    <location>
        <begin position="31"/>
        <end position="159"/>
    </location>
</feature>
<dbReference type="Pfam" id="PF00582">
    <property type="entry name" value="Usp"/>
    <property type="match status" value="2"/>
</dbReference>
<proteinExistence type="inferred from homology"/>
<dbReference type="EMBL" id="BAAABX010000056">
    <property type="protein sequence ID" value="GAA0424713.1"/>
    <property type="molecule type" value="Genomic_DNA"/>
</dbReference>
<organism evidence="4 5">
    <name type="scientific">Streptomyces luteireticuli</name>
    <dbReference type="NCBI Taxonomy" id="173858"/>
    <lineage>
        <taxon>Bacteria</taxon>
        <taxon>Bacillati</taxon>
        <taxon>Actinomycetota</taxon>
        <taxon>Actinomycetes</taxon>
        <taxon>Kitasatosporales</taxon>
        <taxon>Streptomycetaceae</taxon>
        <taxon>Streptomyces</taxon>
    </lineage>
</organism>
<dbReference type="Proteomes" id="UP001500879">
    <property type="component" value="Unassembled WGS sequence"/>
</dbReference>